<feature type="region of interest" description="Disordered" evidence="5">
    <location>
        <begin position="105"/>
        <end position="136"/>
    </location>
</feature>
<feature type="transmembrane region" description="Helical" evidence="6">
    <location>
        <begin position="646"/>
        <end position="664"/>
    </location>
</feature>
<evidence type="ECO:0000313" key="10">
    <source>
        <dbReference type="Proteomes" id="UP001497444"/>
    </source>
</evidence>
<keyword evidence="7" id="KW-0732">Signal</keyword>
<protein>
    <recommendedName>
        <fullName evidence="8">TMEM205-like domain-containing protein</fullName>
    </recommendedName>
</protein>
<evidence type="ECO:0000256" key="1">
    <source>
        <dbReference type="ARBA" id="ARBA00004370"/>
    </source>
</evidence>
<proteinExistence type="predicted"/>
<accession>A0ABP0WY33</accession>
<evidence type="ECO:0000256" key="7">
    <source>
        <dbReference type="SAM" id="SignalP"/>
    </source>
</evidence>
<keyword evidence="4 6" id="KW-0472">Membrane</keyword>
<sequence>MKSTSAVGGVVVGALRRVLCILVLVVVVVSEPTTTPVQGKPEDKSNGVEATRESTLQTVQNAVDKTGEVGEKIQYHTGQAAEAAKDTATAAGVKVSEATEAAKDTLLTAGQNTREGAKKGFDSPSRTLGSVGEKAGNAVGSAKESVLGNLAVENRDQNEGVYGTASKYYDTATDKSAQAAEAMKAAAAQAGEKVQSNAYQTADTSQNTIRDAGSTIYDSLAGAGEKISQAADATKVSTLRGTENVHNSAAETLGSAQEKWYDSVAATDFYHPGMMDKLGNIAEVMGWHRVPAEQEWDLSKLSPYNIIIGNAMYKWHQTPGRDLYSHRAGDSVAIDSAQNVGKNVGAARDYAAQVASGAAENVRDVTAHAKNKLWDSQQESQTGDSSYWDIAKNSAAGAAAGSLGEKLGSAGEYANDKANVASDSIKSTATRTKENLQDSAVAAAAGSVGEKLGSAGEYANDKVNAASDSIKSTATRTKENVQDSQIIDSRSKDGYFQDTTDSVNNAASKMGEKLESAGSQASETVGGVIESMKESSWDRQPNLTDRVVSGFAHNGKERVNEALGATAAGLGAAGLGVQSKTGKELFHHIRPESSISSSNLTRFLYLITFATTYGSAIWMTFVSGVILSKSIPRQQFGFVQSRIFPLYLKFVAMGDVILLVLYSIMHPLRSTDSSGVWQLVNLLLLIIGTVFNVFILEPKTTKLFVERMKLEKEEGRGLDYNTRTSPLLQRGEKKLEASKQQFKILHGYSTILNLASLAGLTLHAWHLAHHLAM</sequence>
<keyword evidence="2 6" id="KW-0812">Transmembrane</keyword>
<keyword evidence="10" id="KW-1185">Reference proteome</keyword>
<gene>
    <name evidence="9" type="ORF">CSSPJE1EN1_LOCUS17195</name>
</gene>
<evidence type="ECO:0000256" key="5">
    <source>
        <dbReference type="SAM" id="MobiDB-lite"/>
    </source>
</evidence>
<feature type="transmembrane region" description="Helical" evidence="6">
    <location>
        <begin position="676"/>
        <end position="696"/>
    </location>
</feature>
<dbReference type="InterPro" id="IPR025423">
    <property type="entry name" value="TMEM205-like"/>
</dbReference>
<feature type="transmembrane region" description="Helical" evidence="6">
    <location>
        <begin position="603"/>
        <end position="626"/>
    </location>
</feature>
<organism evidence="9 10">
    <name type="scientific">Sphagnum jensenii</name>
    <dbReference type="NCBI Taxonomy" id="128206"/>
    <lineage>
        <taxon>Eukaryota</taxon>
        <taxon>Viridiplantae</taxon>
        <taxon>Streptophyta</taxon>
        <taxon>Embryophyta</taxon>
        <taxon>Bryophyta</taxon>
        <taxon>Sphagnophytina</taxon>
        <taxon>Sphagnopsida</taxon>
        <taxon>Sphagnales</taxon>
        <taxon>Sphagnaceae</taxon>
        <taxon>Sphagnum</taxon>
    </lineage>
</organism>
<feature type="compositionally biased region" description="Basic and acidic residues" evidence="5">
    <location>
        <begin position="40"/>
        <end position="52"/>
    </location>
</feature>
<name>A0ABP0WY33_9BRYO</name>
<dbReference type="PANTHER" id="PTHR47652:SF3">
    <property type="entry name" value="MITOCHONDRIAL IMPORT INNER MEMBRANE TRANSLOCASE SUBUNIT TIM44"/>
    <property type="match status" value="1"/>
</dbReference>
<feature type="region of interest" description="Disordered" evidence="5">
    <location>
        <begin position="471"/>
        <end position="502"/>
    </location>
</feature>
<dbReference type="Proteomes" id="UP001497444">
    <property type="component" value="Chromosome 4"/>
</dbReference>
<evidence type="ECO:0000256" key="3">
    <source>
        <dbReference type="ARBA" id="ARBA00022989"/>
    </source>
</evidence>
<evidence type="ECO:0000256" key="6">
    <source>
        <dbReference type="SAM" id="Phobius"/>
    </source>
</evidence>
<dbReference type="EMBL" id="OZ020099">
    <property type="protein sequence ID" value="CAK9271717.1"/>
    <property type="molecule type" value="Genomic_DNA"/>
</dbReference>
<evidence type="ECO:0000259" key="8">
    <source>
        <dbReference type="Pfam" id="PF13664"/>
    </source>
</evidence>
<evidence type="ECO:0000256" key="4">
    <source>
        <dbReference type="ARBA" id="ARBA00023136"/>
    </source>
</evidence>
<reference evidence="9" key="1">
    <citation type="submission" date="2024-02" db="EMBL/GenBank/DDBJ databases">
        <authorList>
            <consortium name="ELIXIR-Norway"/>
            <consortium name="Elixir Norway"/>
        </authorList>
    </citation>
    <scope>NUCLEOTIDE SEQUENCE</scope>
</reference>
<feature type="transmembrane region" description="Helical" evidence="6">
    <location>
        <begin position="744"/>
        <end position="765"/>
    </location>
</feature>
<feature type="region of interest" description="Disordered" evidence="5">
    <location>
        <begin position="34"/>
        <end position="53"/>
    </location>
</feature>
<dbReference type="Pfam" id="PF13664">
    <property type="entry name" value="DUF4149"/>
    <property type="match status" value="1"/>
</dbReference>
<evidence type="ECO:0000256" key="2">
    <source>
        <dbReference type="ARBA" id="ARBA00022692"/>
    </source>
</evidence>
<keyword evidence="3 6" id="KW-1133">Transmembrane helix</keyword>
<dbReference type="PANTHER" id="PTHR47652">
    <property type="entry name" value="MITOCHONDRIAL IMPORT INNER MEMBRANE TRANSLOCASE SUBUNIT TIM44"/>
    <property type="match status" value="1"/>
</dbReference>
<feature type="domain" description="TMEM205-like" evidence="8">
    <location>
        <begin position="608"/>
        <end position="707"/>
    </location>
</feature>
<feature type="chain" id="PRO_5047480543" description="TMEM205-like domain-containing protein" evidence="7">
    <location>
        <begin position="31"/>
        <end position="773"/>
    </location>
</feature>
<comment type="subcellular location">
    <subcellularLocation>
        <location evidence="1">Membrane</location>
    </subcellularLocation>
</comment>
<feature type="signal peptide" evidence="7">
    <location>
        <begin position="1"/>
        <end position="30"/>
    </location>
</feature>
<evidence type="ECO:0000313" key="9">
    <source>
        <dbReference type="EMBL" id="CAK9271717.1"/>
    </source>
</evidence>